<evidence type="ECO:0000313" key="1">
    <source>
        <dbReference type="EMBL" id="CAF2042857.1"/>
    </source>
</evidence>
<proteinExistence type="predicted"/>
<accession>A0A816P0J3</accession>
<sequence>MSQQEELLSSVSVVLRHLCVPSAEGFNLVSSLS</sequence>
<organism evidence="1">
    <name type="scientific">Brassica napus</name>
    <name type="common">Rape</name>
    <dbReference type="NCBI Taxonomy" id="3708"/>
    <lineage>
        <taxon>Eukaryota</taxon>
        <taxon>Viridiplantae</taxon>
        <taxon>Streptophyta</taxon>
        <taxon>Embryophyta</taxon>
        <taxon>Tracheophyta</taxon>
        <taxon>Spermatophyta</taxon>
        <taxon>Magnoliopsida</taxon>
        <taxon>eudicotyledons</taxon>
        <taxon>Gunneridae</taxon>
        <taxon>Pentapetalae</taxon>
        <taxon>rosids</taxon>
        <taxon>malvids</taxon>
        <taxon>Brassicales</taxon>
        <taxon>Brassicaceae</taxon>
        <taxon>Brassiceae</taxon>
        <taxon>Brassica</taxon>
    </lineage>
</organism>
<dbReference type="Proteomes" id="UP001295469">
    <property type="component" value="Chromosome A09"/>
</dbReference>
<gene>
    <name evidence="1" type="ORF">DARMORV10_A09P27820.1</name>
</gene>
<dbReference type="AlphaFoldDB" id="A0A816P0J3"/>
<name>A0A816P0J3_BRANA</name>
<protein>
    <submittedName>
        <fullName evidence="1">(rape) hypothetical protein</fullName>
    </submittedName>
</protein>
<reference evidence="1" key="1">
    <citation type="submission" date="2021-01" db="EMBL/GenBank/DDBJ databases">
        <authorList>
            <consortium name="Genoscope - CEA"/>
            <person name="William W."/>
        </authorList>
    </citation>
    <scope>NUCLEOTIDE SEQUENCE</scope>
</reference>
<dbReference type="EMBL" id="HG994363">
    <property type="protein sequence ID" value="CAF2042857.1"/>
    <property type="molecule type" value="Genomic_DNA"/>
</dbReference>